<dbReference type="Pfam" id="PF01370">
    <property type="entry name" value="Epimerase"/>
    <property type="match status" value="1"/>
</dbReference>
<comment type="similarity">
    <text evidence="2">Belongs to the NAD(P)-dependent epimerase/dehydratase family.</text>
</comment>
<dbReference type="AlphaFoldDB" id="A0A1I6G1P4"/>
<evidence type="ECO:0000256" key="2">
    <source>
        <dbReference type="ARBA" id="ARBA00007637"/>
    </source>
</evidence>
<dbReference type="PANTHER" id="PTHR43725:SF53">
    <property type="entry name" value="UDP-ARABINOSE 4-EPIMERASE 1"/>
    <property type="match status" value="1"/>
</dbReference>
<accession>A0A1I6G1P4</accession>
<sequence>MTLSDDRTPALATTSQNPKCLLMGATGRVSQLLLAHWRIEKPAMTLRTQSRTNGYHLTWSPLDDGSEPLCQFVDRESGIDTVIALIGATPSTCGDVRDAAALSGAVLEAAAKAGVRRVLFASSSAVYSLGEGLAETDPTDPVNPYGHGKLDMEAVIAASDAHVDTCCLRIGNVAGADALLGRAHTVSPDKPLQIDRFPDGKGPRRSYIGPASLARCLERLVMFENALPDILNLAATSPIEMADLAQAAGLPWHWVPAPTERFGTQRITLNCSALAGIMGADSLAATADTMVAELRNLGALA</sequence>
<reference evidence="8" key="1">
    <citation type="submission" date="2016-10" db="EMBL/GenBank/DDBJ databases">
        <authorList>
            <person name="Varghese N."/>
            <person name="Submissions S."/>
        </authorList>
    </citation>
    <scope>NUCLEOTIDE SEQUENCE [LARGE SCALE GENOMIC DNA]</scope>
    <source>
        <strain evidence="8">DSM 26921</strain>
    </source>
</reference>
<dbReference type="SUPFAM" id="SSF51735">
    <property type="entry name" value="NAD(P)-binding Rossmann-fold domains"/>
    <property type="match status" value="1"/>
</dbReference>
<evidence type="ECO:0000256" key="4">
    <source>
        <dbReference type="ARBA" id="ARBA00031367"/>
    </source>
</evidence>
<dbReference type="InterPro" id="IPR001509">
    <property type="entry name" value="Epimerase_deHydtase"/>
</dbReference>
<dbReference type="STRING" id="670154.SAMN04488002_0742"/>
<keyword evidence="8" id="KW-1185">Reference proteome</keyword>
<evidence type="ECO:0000259" key="6">
    <source>
        <dbReference type="Pfam" id="PF01370"/>
    </source>
</evidence>
<gene>
    <name evidence="7" type="ORF">SAMN04488002_0742</name>
</gene>
<feature type="domain" description="NAD-dependent epimerase/dehydratase" evidence="6">
    <location>
        <begin position="21"/>
        <end position="177"/>
    </location>
</feature>
<organism evidence="7 8">
    <name type="scientific">Litoreibacter janthinus</name>
    <dbReference type="NCBI Taxonomy" id="670154"/>
    <lineage>
        <taxon>Bacteria</taxon>
        <taxon>Pseudomonadati</taxon>
        <taxon>Pseudomonadota</taxon>
        <taxon>Alphaproteobacteria</taxon>
        <taxon>Rhodobacterales</taxon>
        <taxon>Roseobacteraceae</taxon>
        <taxon>Litoreibacter</taxon>
    </lineage>
</organism>
<name>A0A1I6G1P4_9RHOB</name>
<dbReference type="Gene3D" id="3.40.50.720">
    <property type="entry name" value="NAD(P)-binding Rossmann-like Domain"/>
    <property type="match status" value="1"/>
</dbReference>
<dbReference type="Proteomes" id="UP000199658">
    <property type="component" value="Unassembled WGS sequence"/>
</dbReference>
<evidence type="ECO:0000313" key="8">
    <source>
        <dbReference type="Proteomes" id="UP000199658"/>
    </source>
</evidence>
<proteinExistence type="inferred from homology"/>
<evidence type="ECO:0000256" key="5">
    <source>
        <dbReference type="ARBA" id="ARBA00033067"/>
    </source>
</evidence>
<evidence type="ECO:0000256" key="1">
    <source>
        <dbReference type="ARBA" id="ARBA00004947"/>
    </source>
</evidence>
<evidence type="ECO:0000256" key="3">
    <source>
        <dbReference type="ARBA" id="ARBA00018569"/>
    </source>
</evidence>
<comment type="pathway">
    <text evidence="1">Carbohydrate metabolism; galactose metabolism.</text>
</comment>
<dbReference type="CDD" id="cd08946">
    <property type="entry name" value="SDR_e"/>
    <property type="match status" value="1"/>
</dbReference>
<dbReference type="InterPro" id="IPR036291">
    <property type="entry name" value="NAD(P)-bd_dom_sf"/>
</dbReference>
<protein>
    <recommendedName>
        <fullName evidence="3">UDP-glucose 4-epimerase</fullName>
    </recommendedName>
    <alternativeName>
        <fullName evidence="5">Galactowaldenase</fullName>
    </alternativeName>
    <alternativeName>
        <fullName evidence="4">UDP-galactose 4-epimerase</fullName>
    </alternativeName>
</protein>
<evidence type="ECO:0000313" key="7">
    <source>
        <dbReference type="EMBL" id="SFR36082.1"/>
    </source>
</evidence>
<dbReference type="PANTHER" id="PTHR43725">
    <property type="entry name" value="UDP-GLUCOSE 4-EPIMERASE"/>
    <property type="match status" value="1"/>
</dbReference>
<dbReference type="OrthoDB" id="7687386at2"/>
<dbReference type="EMBL" id="FOYO01000001">
    <property type="protein sequence ID" value="SFR36082.1"/>
    <property type="molecule type" value="Genomic_DNA"/>
</dbReference>